<evidence type="ECO:0000313" key="20">
    <source>
        <dbReference type="Proteomes" id="UP000886611"/>
    </source>
</evidence>
<dbReference type="GO" id="GO:0003677">
    <property type="term" value="F:DNA binding"/>
    <property type="evidence" value="ECO:0007669"/>
    <property type="project" value="UniProtKB-KW"/>
</dbReference>
<keyword evidence="12" id="KW-0010">Activator</keyword>
<comment type="similarity">
    <text evidence="2">Belongs to the peptidase M67A family. MYSM1 subfamily.</text>
</comment>
<evidence type="ECO:0000256" key="14">
    <source>
        <dbReference type="ARBA" id="ARBA00023242"/>
    </source>
</evidence>
<dbReference type="InterPro" id="IPR028090">
    <property type="entry name" value="JAB_dom_prok"/>
</dbReference>
<dbReference type="PROSITE" id="PS50934">
    <property type="entry name" value="SWIRM"/>
    <property type="match status" value="1"/>
</dbReference>
<protein>
    <recommendedName>
        <fullName evidence="15">Myb-like, SWIRM and MPN domain-containing protein 1</fullName>
    </recommendedName>
</protein>
<dbReference type="InterPro" id="IPR009057">
    <property type="entry name" value="Homeodomain-like_sf"/>
</dbReference>
<dbReference type="GO" id="GO:0005634">
    <property type="term" value="C:nucleus"/>
    <property type="evidence" value="ECO:0007669"/>
    <property type="project" value="UniProtKB-SubCell"/>
</dbReference>
<feature type="region of interest" description="Disordered" evidence="16">
    <location>
        <begin position="175"/>
        <end position="215"/>
    </location>
</feature>
<dbReference type="GO" id="GO:0046872">
    <property type="term" value="F:metal ion binding"/>
    <property type="evidence" value="ECO:0007669"/>
    <property type="project" value="UniProtKB-KW"/>
</dbReference>
<evidence type="ECO:0000256" key="13">
    <source>
        <dbReference type="ARBA" id="ARBA00023163"/>
    </source>
</evidence>
<feature type="compositionally biased region" description="Basic and acidic residues" evidence="16">
    <location>
        <begin position="183"/>
        <end position="193"/>
    </location>
</feature>
<feature type="compositionally biased region" description="Low complexity" evidence="16">
    <location>
        <begin position="123"/>
        <end position="135"/>
    </location>
</feature>
<dbReference type="InterPro" id="IPR007526">
    <property type="entry name" value="SWIRM"/>
</dbReference>
<evidence type="ECO:0000256" key="8">
    <source>
        <dbReference type="ARBA" id="ARBA00022853"/>
    </source>
</evidence>
<reference evidence="19 20" key="1">
    <citation type="journal article" date="2021" name="Cell">
        <title>Tracing the genetic footprints of vertebrate landing in non-teleost ray-finned fishes.</title>
        <authorList>
            <person name="Bi X."/>
            <person name="Wang K."/>
            <person name="Yang L."/>
            <person name="Pan H."/>
            <person name="Jiang H."/>
            <person name="Wei Q."/>
            <person name="Fang M."/>
            <person name="Yu H."/>
            <person name="Zhu C."/>
            <person name="Cai Y."/>
            <person name="He Y."/>
            <person name="Gan X."/>
            <person name="Zeng H."/>
            <person name="Yu D."/>
            <person name="Zhu Y."/>
            <person name="Jiang H."/>
            <person name="Qiu Q."/>
            <person name="Yang H."/>
            <person name="Zhang Y.E."/>
            <person name="Wang W."/>
            <person name="Zhu M."/>
            <person name="He S."/>
            <person name="Zhang G."/>
        </authorList>
    </citation>
    <scope>NUCLEOTIDE SEQUENCE [LARGE SCALE GENOMIC DNA]</scope>
    <source>
        <strain evidence="19">Bchr_013</strain>
    </source>
</reference>
<evidence type="ECO:0000256" key="1">
    <source>
        <dbReference type="ARBA" id="ARBA00004123"/>
    </source>
</evidence>
<dbReference type="SUPFAM" id="SSF102712">
    <property type="entry name" value="JAB1/MPN domain"/>
    <property type="match status" value="1"/>
</dbReference>
<keyword evidence="20" id="KW-1185">Reference proteome</keyword>
<dbReference type="InterPro" id="IPR036388">
    <property type="entry name" value="WH-like_DNA-bd_sf"/>
</dbReference>
<dbReference type="InterPro" id="IPR037518">
    <property type="entry name" value="MPN"/>
</dbReference>
<dbReference type="InterPro" id="IPR050242">
    <property type="entry name" value="JAMM_MPN+_peptidase_M67A"/>
</dbReference>
<evidence type="ECO:0000256" key="4">
    <source>
        <dbReference type="ARBA" id="ARBA00022723"/>
    </source>
</evidence>
<keyword evidence="6" id="KW-0378">Hydrolase</keyword>
<evidence type="ECO:0000256" key="9">
    <source>
        <dbReference type="ARBA" id="ARBA00023015"/>
    </source>
</evidence>
<evidence type="ECO:0000256" key="10">
    <source>
        <dbReference type="ARBA" id="ARBA00023049"/>
    </source>
</evidence>
<keyword evidence="11" id="KW-0238">DNA-binding</keyword>
<sequence length="578" mass="64511">MRKANYSVDNVSPIISELDYDLSDSDFDTSDRKRISANKCMLLLQAKSALIPKQNSSLEVPQDVERELPDTQLNMVRIERLSDDEEVDITDDSDGGGSQQADKVNDASLKMADAVGQKDGEESQLLKGLSSSSGEAEFPDFSPPCVEEKSVVEEPGLDCLSVPTTTSGHLEYKVYPAPSPVRSENEQTYKTEEADNNLGSESDEATEHQPFDETLEEEEILKPPEKEIEMDPETITEEEKQAIPEFFEGRPSKTPERYLRIRNYILEQWKKCHPKYLNKTSVRPGLKNCGDVNCIGRIHTYLELVGAINFGCEQAVYNRPRIVDKVRFREGGDTLEAFQLAQRLQSMEPFQVLVAPEALVVMDMINAAEPCHSLSTGLQCEMDPVSQTQASEALERRGYSVVGWYHSHPAFDPNPSLRDIDTQAKFQTYFTRGGAQFIGMIISPYNPTNVSPHSQVTCLIVSEELNPTASHRLPFKFEVQPAAAEPDWSEVLKKAQWITEKYSLAQGSVPMDRIFHKASDMTCLEKMLASMRKSLDPLLDVNLTGAYLAQIEMLFKSCFPAEGESGAKAGEPGCPLEQ</sequence>
<dbReference type="AlphaFoldDB" id="A0A8X8BNW6"/>
<evidence type="ECO:0000256" key="11">
    <source>
        <dbReference type="ARBA" id="ARBA00023125"/>
    </source>
</evidence>
<dbReference type="FunFam" id="1.10.10.10:FF:000193">
    <property type="entry name" value="histone H2A deubiquitinase MYSM1 isoform X1"/>
    <property type="match status" value="1"/>
</dbReference>
<keyword evidence="7" id="KW-0862">Zinc</keyword>
<keyword evidence="10" id="KW-0482">Metalloprotease</keyword>
<organism evidence="19 20">
    <name type="scientific">Polypterus senegalus</name>
    <name type="common">Senegal bichir</name>
    <dbReference type="NCBI Taxonomy" id="55291"/>
    <lineage>
        <taxon>Eukaryota</taxon>
        <taxon>Metazoa</taxon>
        <taxon>Chordata</taxon>
        <taxon>Craniata</taxon>
        <taxon>Vertebrata</taxon>
        <taxon>Euteleostomi</taxon>
        <taxon>Actinopterygii</taxon>
        <taxon>Polypteriformes</taxon>
        <taxon>Polypteridae</taxon>
        <taxon>Polypterus</taxon>
    </lineage>
</organism>
<keyword evidence="14" id="KW-0539">Nucleus</keyword>
<evidence type="ECO:0000313" key="19">
    <source>
        <dbReference type="EMBL" id="KAG2461504.1"/>
    </source>
</evidence>
<dbReference type="PANTHER" id="PTHR10410">
    <property type="entry name" value="EUKARYOTIC TRANSLATION INITIATION FACTOR 3 -RELATED"/>
    <property type="match status" value="1"/>
</dbReference>
<feature type="non-terminal residue" evidence="19">
    <location>
        <position position="578"/>
    </location>
</feature>
<keyword evidence="13" id="KW-0804">Transcription</keyword>
<comment type="caution">
    <text evidence="19">The sequence shown here is derived from an EMBL/GenBank/DDBJ whole genome shotgun (WGS) entry which is preliminary data.</text>
</comment>
<dbReference type="Pfam" id="PF04433">
    <property type="entry name" value="SWIRM"/>
    <property type="match status" value="1"/>
</dbReference>
<evidence type="ECO:0000256" key="3">
    <source>
        <dbReference type="ARBA" id="ARBA00022670"/>
    </source>
</evidence>
<evidence type="ECO:0000256" key="2">
    <source>
        <dbReference type="ARBA" id="ARBA00007194"/>
    </source>
</evidence>
<evidence type="ECO:0000256" key="16">
    <source>
        <dbReference type="SAM" id="MobiDB-lite"/>
    </source>
</evidence>
<feature type="region of interest" description="Disordered" evidence="16">
    <location>
        <begin position="81"/>
        <end position="145"/>
    </location>
</feature>
<feature type="compositionally biased region" description="Acidic residues" evidence="16">
    <location>
        <begin position="82"/>
        <end position="94"/>
    </location>
</feature>
<keyword evidence="8" id="KW-0156">Chromatin regulator</keyword>
<evidence type="ECO:0000256" key="7">
    <source>
        <dbReference type="ARBA" id="ARBA00022833"/>
    </source>
</evidence>
<dbReference type="SUPFAM" id="SSF46689">
    <property type="entry name" value="Homeodomain-like"/>
    <property type="match status" value="1"/>
</dbReference>
<dbReference type="Gene3D" id="3.40.140.10">
    <property type="entry name" value="Cytidine Deaminase, domain 2"/>
    <property type="match status" value="1"/>
</dbReference>
<dbReference type="GO" id="GO:0006508">
    <property type="term" value="P:proteolysis"/>
    <property type="evidence" value="ECO:0007669"/>
    <property type="project" value="UniProtKB-KW"/>
</dbReference>
<dbReference type="GO" id="GO:0008237">
    <property type="term" value="F:metallopeptidase activity"/>
    <property type="evidence" value="ECO:0007669"/>
    <property type="project" value="UniProtKB-KW"/>
</dbReference>
<keyword evidence="9" id="KW-0805">Transcription regulation</keyword>
<evidence type="ECO:0000256" key="5">
    <source>
        <dbReference type="ARBA" id="ARBA00022786"/>
    </source>
</evidence>
<feature type="domain" description="MPN" evidence="17">
    <location>
        <begin position="327"/>
        <end position="459"/>
    </location>
</feature>
<dbReference type="Gene3D" id="1.10.10.10">
    <property type="entry name" value="Winged helix-like DNA-binding domain superfamily/Winged helix DNA-binding domain"/>
    <property type="match status" value="1"/>
</dbReference>
<proteinExistence type="inferred from homology"/>
<keyword evidence="4" id="KW-0479">Metal-binding</keyword>
<dbReference type="EMBL" id="JAATIS010004524">
    <property type="protein sequence ID" value="KAG2461504.1"/>
    <property type="molecule type" value="Genomic_DNA"/>
</dbReference>
<name>A0A8X8BNW6_POLSE</name>
<feature type="non-terminal residue" evidence="19">
    <location>
        <position position="1"/>
    </location>
</feature>
<evidence type="ECO:0000256" key="15">
    <source>
        <dbReference type="ARBA" id="ARBA00032256"/>
    </source>
</evidence>
<keyword evidence="3" id="KW-0645">Protease</keyword>
<dbReference type="Proteomes" id="UP000886611">
    <property type="component" value="Unassembled WGS sequence"/>
</dbReference>
<evidence type="ECO:0000256" key="6">
    <source>
        <dbReference type="ARBA" id="ARBA00022801"/>
    </source>
</evidence>
<evidence type="ECO:0000259" key="17">
    <source>
        <dbReference type="PROSITE" id="PS50249"/>
    </source>
</evidence>
<keyword evidence="5" id="KW-0833">Ubl conjugation pathway</keyword>
<comment type="subcellular location">
    <subcellularLocation>
        <location evidence="1">Nucleus</location>
    </subcellularLocation>
</comment>
<dbReference type="Pfam" id="PF14464">
    <property type="entry name" value="Prok-JAB"/>
    <property type="match status" value="1"/>
</dbReference>
<feature type="domain" description="SWIRM" evidence="18">
    <location>
        <begin position="221"/>
        <end position="319"/>
    </location>
</feature>
<dbReference type="GO" id="GO:0006325">
    <property type="term" value="P:chromatin organization"/>
    <property type="evidence" value="ECO:0007669"/>
    <property type="project" value="UniProtKB-KW"/>
</dbReference>
<evidence type="ECO:0000259" key="18">
    <source>
        <dbReference type="PROSITE" id="PS50934"/>
    </source>
</evidence>
<gene>
    <name evidence="19" type="primary">Mysm1</name>
    <name evidence="19" type="ORF">GTO96_0008994</name>
</gene>
<accession>A0A8X8BNW6</accession>
<evidence type="ECO:0000256" key="12">
    <source>
        <dbReference type="ARBA" id="ARBA00023159"/>
    </source>
</evidence>
<dbReference type="PROSITE" id="PS50249">
    <property type="entry name" value="MPN"/>
    <property type="match status" value="1"/>
</dbReference>